<feature type="transmembrane region" description="Helical" evidence="1">
    <location>
        <begin position="59"/>
        <end position="82"/>
    </location>
</feature>
<feature type="transmembrane region" description="Helical" evidence="1">
    <location>
        <begin position="94"/>
        <end position="116"/>
    </location>
</feature>
<comment type="caution">
    <text evidence="2">The sequence shown here is derived from an EMBL/GenBank/DDBJ whole genome shotgun (WGS) entry which is preliminary data.</text>
</comment>
<keyword evidence="1" id="KW-1133">Transmembrane helix</keyword>
<name>A0ABU2H084_9ACTN</name>
<dbReference type="RefSeq" id="WP_310910245.1">
    <property type="nucleotide sequence ID" value="NZ_JAVLVT010000001.1"/>
</dbReference>
<proteinExistence type="predicted"/>
<evidence type="ECO:0000313" key="3">
    <source>
        <dbReference type="Proteomes" id="UP001250214"/>
    </source>
</evidence>
<evidence type="ECO:0000313" key="2">
    <source>
        <dbReference type="EMBL" id="MDS1268722.1"/>
    </source>
</evidence>
<dbReference type="Proteomes" id="UP001250214">
    <property type="component" value="Unassembled WGS sequence"/>
</dbReference>
<organism evidence="2 3">
    <name type="scientific">Lipingzhangella rawalii</name>
    <dbReference type="NCBI Taxonomy" id="2055835"/>
    <lineage>
        <taxon>Bacteria</taxon>
        <taxon>Bacillati</taxon>
        <taxon>Actinomycetota</taxon>
        <taxon>Actinomycetes</taxon>
        <taxon>Streptosporangiales</taxon>
        <taxon>Nocardiopsidaceae</taxon>
        <taxon>Lipingzhangella</taxon>
    </lineage>
</organism>
<keyword evidence="1" id="KW-0812">Transmembrane</keyword>
<keyword evidence="3" id="KW-1185">Reference proteome</keyword>
<dbReference type="EMBL" id="JAVLVT010000001">
    <property type="protein sequence ID" value="MDS1268722.1"/>
    <property type="molecule type" value="Genomic_DNA"/>
</dbReference>
<accession>A0ABU2H084</accession>
<keyword evidence="1" id="KW-0472">Membrane</keyword>
<sequence>MSDAERPRRVTVMSPATRRARAAVDARAVAASTRGPAGASEVEYGPRSWSPYPAMRRQLTAALLPVTAVVVVLFGGPTLLLVHPALVEQTLWGAPAPLVLAAAAGAVLLALATVAVRRSESLEDGENRWNRW</sequence>
<reference evidence="3" key="1">
    <citation type="submission" date="2023-07" db="EMBL/GenBank/DDBJ databases">
        <title>Novel species in the genus Lipingzhangella isolated from Sambhar Salt Lake.</title>
        <authorList>
            <person name="Jiya N."/>
            <person name="Kajale S."/>
            <person name="Sharma A."/>
        </authorList>
    </citation>
    <scope>NUCLEOTIDE SEQUENCE [LARGE SCALE GENOMIC DNA]</scope>
    <source>
        <strain evidence="3">LS1_29</strain>
    </source>
</reference>
<protein>
    <submittedName>
        <fullName evidence="2">Uncharacterized protein</fullName>
    </submittedName>
</protein>
<gene>
    <name evidence="2" type="ORF">RIF23_00265</name>
</gene>
<evidence type="ECO:0000256" key="1">
    <source>
        <dbReference type="SAM" id="Phobius"/>
    </source>
</evidence>